<dbReference type="RefSeq" id="WP_106295672.1">
    <property type="nucleotide sequence ID" value="NZ_PVTH01000017.1"/>
</dbReference>
<dbReference type="AlphaFoldDB" id="A0A2T0TQM9"/>
<protein>
    <submittedName>
        <fullName evidence="1">Uncharacterized protein</fullName>
    </submittedName>
</protein>
<reference evidence="1 2" key="1">
    <citation type="submission" date="2018-03" db="EMBL/GenBank/DDBJ databases">
        <title>Genomic Encyclopedia of Type Strains, Phase III (KMG-III): the genomes of soil and plant-associated and newly described type strains.</title>
        <authorList>
            <person name="Whitman W."/>
        </authorList>
    </citation>
    <scope>NUCLEOTIDE SEQUENCE [LARGE SCALE GENOMIC DNA]</scope>
    <source>
        <strain evidence="1 2">CGMCC 1.9313</strain>
    </source>
</reference>
<dbReference type="Proteomes" id="UP000238034">
    <property type="component" value="Unassembled WGS sequence"/>
</dbReference>
<organism evidence="1 2">
    <name type="scientific">Arcticibacter pallidicorallinus</name>
    <dbReference type="NCBI Taxonomy" id="1259464"/>
    <lineage>
        <taxon>Bacteria</taxon>
        <taxon>Pseudomonadati</taxon>
        <taxon>Bacteroidota</taxon>
        <taxon>Sphingobacteriia</taxon>
        <taxon>Sphingobacteriales</taxon>
        <taxon>Sphingobacteriaceae</taxon>
        <taxon>Arcticibacter</taxon>
    </lineage>
</organism>
<proteinExistence type="predicted"/>
<keyword evidence="2" id="KW-1185">Reference proteome</keyword>
<gene>
    <name evidence="1" type="ORF">B0I27_11721</name>
</gene>
<accession>A0A2T0TQM9</accession>
<sequence length="123" mass="14444">MNMQSENQASYYWYFDKKVAVRFNLKSWLIKTDDVSESSVAQRLSRNASELKLIKPLNAEFARIDFDEPMEFTAERRQSETMIPSLTVGNDVDPVFMTGNIVLMPNEKTDIEDFCNLWRRNHK</sequence>
<comment type="caution">
    <text evidence="1">The sequence shown here is derived from an EMBL/GenBank/DDBJ whole genome shotgun (WGS) entry which is preliminary data.</text>
</comment>
<name>A0A2T0TQM9_9SPHI</name>
<evidence type="ECO:0000313" key="2">
    <source>
        <dbReference type="Proteomes" id="UP000238034"/>
    </source>
</evidence>
<dbReference type="EMBL" id="PVTH01000017">
    <property type="protein sequence ID" value="PRY48034.1"/>
    <property type="molecule type" value="Genomic_DNA"/>
</dbReference>
<evidence type="ECO:0000313" key="1">
    <source>
        <dbReference type="EMBL" id="PRY48034.1"/>
    </source>
</evidence>